<keyword evidence="3" id="KW-1185">Reference proteome</keyword>
<dbReference type="Proteomes" id="UP001519460">
    <property type="component" value="Unassembled WGS sequence"/>
</dbReference>
<feature type="compositionally biased region" description="Basic and acidic residues" evidence="1">
    <location>
        <begin position="23"/>
        <end position="43"/>
    </location>
</feature>
<name>A0ABD0LPQ0_9CAEN</name>
<accession>A0ABD0LPQ0</accession>
<evidence type="ECO:0000313" key="2">
    <source>
        <dbReference type="EMBL" id="KAK7501195.1"/>
    </source>
</evidence>
<feature type="non-terminal residue" evidence="2">
    <location>
        <position position="74"/>
    </location>
</feature>
<reference evidence="2 3" key="1">
    <citation type="journal article" date="2023" name="Sci. Data">
        <title>Genome assembly of the Korean intertidal mud-creeper Batillaria attramentaria.</title>
        <authorList>
            <person name="Patra A.K."/>
            <person name="Ho P.T."/>
            <person name="Jun S."/>
            <person name="Lee S.J."/>
            <person name="Kim Y."/>
            <person name="Won Y.J."/>
        </authorList>
    </citation>
    <scope>NUCLEOTIDE SEQUENCE [LARGE SCALE GENOMIC DNA]</scope>
    <source>
        <strain evidence="2">Wonlab-2016</strain>
    </source>
</reference>
<evidence type="ECO:0000313" key="3">
    <source>
        <dbReference type="Proteomes" id="UP001519460"/>
    </source>
</evidence>
<organism evidence="2 3">
    <name type="scientific">Batillaria attramentaria</name>
    <dbReference type="NCBI Taxonomy" id="370345"/>
    <lineage>
        <taxon>Eukaryota</taxon>
        <taxon>Metazoa</taxon>
        <taxon>Spiralia</taxon>
        <taxon>Lophotrochozoa</taxon>
        <taxon>Mollusca</taxon>
        <taxon>Gastropoda</taxon>
        <taxon>Caenogastropoda</taxon>
        <taxon>Sorbeoconcha</taxon>
        <taxon>Cerithioidea</taxon>
        <taxon>Batillariidae</taxon>
        <taxon>Batillaria</taxon>
    </lineage>
</organism>
<proteinExistence type="predicted"/>
<gene>
    <name evidence="2" type="ORF">BaRGS_00007680</name>
</gene>
<dbReference type="AlphaFoldDB" id="A0ABD0LPQ0"/>
<protein>
    <submittedName>
        <fullName evidence="2">Uncharacterized protein</fullName>
    </submittedName>
</protein>
<sequence>MLITCSLDRKFIIGIDRPSRAERVLQREKETEDTNPRSTEPKSKQSLLATPGFVTTFCPGGLNQPTSRNAKLNE</sequence>
<evidence type="ECO:0000256" key="1">
    <source>
        <dbReference type="SAM" id="MobiDB-lite"/>
    </source>
</evidence>
<feature type="region of interest" description="Disordered" evidence="1">
    <location>
        <begin position="23"/>
        <end position="52"/>
    </location>
</feature>
<dbReference type="EMBL" id="JACVVK020000033">
    <property type="protein sequence ID" value="KAK7501195.1"/>
    <property type="molecule type" value="Genomic_DNA"/>
</dbReference>
<comment type="caution">
    <text evidence="2">The sequence shown here is derived from an EMBL/GenBank/DDBJ whole genome shotgun (WGS) entry which is preliminary data.</text>
</comment>